<dbReference type="InterPro" id="IPR006015">
    <property type="entry name" value="Universal_stress_UspA"/>
</dbReference>
<dbReference type="PANTHER" id="PTHR46268:SF6">
    <property type="entry name" value="UNIVERSAL STRESS PROTEIN UP12"/>
    <property type="match status" value="1"/>
</dbReference>
<dbReference type="OrthoDB" id="14880at2157"/>
<evidence type="ECO:0000259" key="2">
    <source>
        <dbReference type="Pfam" id="PF00582"/>
    </source>
</evidence>
<evidence type="ECO:0000313" key="4">
    <source>
        <dbReference type="Proteomes" id="UP000608850"/>
    </source>
</evidence>
<accession>A0A830G7Y7</accession>
<comment type="similarity">
    <text evidence="1">Belongs to the universal stress protein A family.</text>
</comment>
<name>A0A830G7Y7_9EURY</name>
<dbReference type="PRINTS" id="PR01438">
    <property type="entry name" value="UNVRSLSTRESS"/>
</dbReference>
<evidence type="ECO:0000256" key="1">
    <source>
        <dbReference type="ARBA" id="ARBA00008791"/>
    </source>
</evidence>
<dbReference type="EMBL" id="BMOQ01000001">
    <property type="protein sequence ID" value="GGN05224.1"/>
    <property type="molecule type" value="Genomic_DNA"/>
</dbReference>
<gene>
    <name evidence="3" type="ORF">GCM10009021_00090</name>
</gene>
<proteinExistence type="inferred from homology"/>
<organism evidence="3 4">
    <name type="scientific">Halarchaeum nitratireducens</name>
    <dbReference type="NCBI Taxonomy" id="489913"/>
    <lineage>
        <taxon>Archaea</taxon>
        <taxon>Methanobacteriati</taxon>
        <taxon>Methanobacteriota</taxon>
        <taxon>Stenosarchaea group</taxon>
        <taxon>Halobacteria</taxon>
        <taxon>Halobacteriales</taxon>
        <taxon>Halobacteriaceae</taxon>
    </lineage>
</organism>
<dbReference type="Proteomes" id="UP000608850">
    <property type="component" value="Unassembled WGS sequence"/>
</dbReference>
<evidence type="ECO:0000313" key="3">
    <source>
        <dbReference type="EMBL" id="GGN05224.1"/>
    </source>
</evidence>
<dbReference type="AlphaFoldDB" id="A0A830G7Y7"/>
<dbReference type="InterPro" id="IPR006016">
    <property type="entry name" value="UspA"/>
</dbReference>
<dbReference type="CDD" id="cd00293">
    <property type="entry name" value="USP-like"/>
    <property type="match status" value="1"/>
</dbReference>
<sequence>MKILVPVDGSDCSFRALAFAAEMATNFDATLHVVHITDSRDEATEETIRRARDVLDAHGVEDDPDVRTDIGLDFRPSNRIGEDILSLVADEGYDHVVMGHHGAGTVERALLGSATETVMDAERVPVTVVP</sequence>
<dbReference type="RefSeq" id="WP_188876258.1">
    <property type="nucleotide sequence ID" value="NZ_BMOQ01000001.1"/>
</dbReference>
<feature type="domain" description="UspA" evidence="2">
    <location>
        <begin position="2"/>
        <end position="130"/>
    </location>
</feature>
<keyword evidence="4" id="KW-1185">Reference proteome</keyword>
<protein>
    <submittedName>
        <fullName evidence="3">Universal stress protein</fullName>
    </submittedName>
</protein>
<dbReference type="Pfam" id="PF00582">
    <property type="entry name" value="Usp"/>
    <property type="match status" value="1"/>
</dbReference>
<dbReference type="InterPro" id="IPR014729">
    <property type="entry name" value="Rossmann-like_a/b/a_fold"/>
</dbReference>
<dbReference type="PANTHER" id="PTHR46268">
    <property type="entry name" value="STRESS RESPONSE PROTEIN NHAX"/>
    <property type="match status" value="1"/>
</dbReference>
<dbReference type="Gene3D" id="3.40.50.620">
    <property type="entry name" value="HUPs"/>
    <property type="match status" value="1"/>
</dbReference>
<comment type="caution">
    <text evidence="3">The sequence shown here is derived from an EMBL/GenBank/DDBJ whole genome shotgun (WGS) entry which is preliminary data.</text>
</comment>
<reference evidence="3 4" key="1">
    <citation type="journal article" date="2019" name="Int. J. Syst. Evol. Microbiol.">
        <title>The Global Catalogue of Microorganisms (GCM) 10K type strain sequencing project: providing services to taxonomists for standard genome sequencing and annotation.</title>
        <authorList>
            <consortium name="The Broad Institute Genomics Platform"/>
            <consortium name="The Broad Institute Genome Sequencing Center for Infectious Disease"/>
            <person name="Wu L."/>
            <person name="Ma J."/>
        </authorList>
    </citation>
    <scope>NUCLEOTIDE SEQUENCE [LARGE SCALE GENOMIC DNA]</scope>
    <source>
        <strain evidence="3 4">JCM 16331</strain>
    </source>
</reference>
<dbReference type="SUPFAM" id="SSF52402">
    <property type="entry name" value="Adenine nucleotide alpha hydrolases-like"/>
    <property type="match status" value="1"/>
</dbReference>